<dbReference type="GO" id="GO:0016491">
    <property type="term" value="F:oxidoreductase activity"/>
    <property type="evidence" value="ECO:0007669"/>
    <property type="project" value="UniProtKB-KW"/>
</dbReference>
<proteinExistence type="inferred from homology"/>
<evidence type="ECO:0000256" key="3">
    <source>
        <dbReference type="ARBA" id="ARBA00023002"/>
    </source>
</evidence>
<evidence type="ECO:0000256" key="1">
    <source>
        <dbReference type="ARBA" id="ARBA00006484"/>
    </source>
</evidence>
<dbReference type="PANTHER" id="PTHR24320:SF252">
    <property type="entry name" value="DEHYDROGENASE_REDUCTASE FAMILY PROTEIN, PUTATIVE (AFU_ORTHOLOGUE AFUA_3G08550)-RELATED"/>
    <property type="match status" value="1"/>
</dbReference>
<comment type="caution">
    <text evidence="4">The sequence shown here is derived from an EMBL/GenBank/DDBJ whole genome shotgun (WGS) entry which is preliminary data.</text>
</comment>
<dbReference type="SUPFAM" id="SSF51735">
    <property type="entry name" value="NAD(P)-binding Rossmann-fold domains"/>
    <property type="match status" value="1"/>
</dbReference>
<evidence type="ECO:0000256" key="2">
    <source>
        <dbReference type="ARBA" id="ARBA00022857"/>
    </source>
</evidence>
<dbReference type="InterPro" id="IPR002347">
    <property type="entry name" value="SDR_fam"/>
</dbReference>
<keyword evidence="5" id="KW-1185">Reference proteome</keyword>
<dbReference type="AlphaFoldDB" id="A0A8H6W0I0"/>
<dbReference type="Gene3D" id="3.40.50.720">
    <property type="entry name" value="NAD(P)-binding Rossmann-like Domain"/>
    <property type="match status" value="1"/>
</dbReference>
<organism evidence="4 5">
    <name type="scientific">Mycena indigotica</name>
    <dbReference type="NCBI Taxonomy" id="2126181"/>
    <lineage>
        <taxon>Eukaryota</taxon>
        <taxon>Fungi</taxon>
        <taxon>Dikarya</taxon>
        <taxon>Basidiomycota</taxon>
        <taxon>Agaricomycotina</taxon>
        <taxon>Agaricomycetes</taxon>
        <taxon>Agaricomycetidae</taxon>
        <taxon>Agaricales</taxon>
        <taxon>Marasmiineae</taxon>
        <taxon>Mycenaceae</taxon>
        <taxon>Mycena</taxon>
    </lineage>
</organism>
<keyword evidence="3" id="KW-0560">Oxidoreductase</keyword>
<accession>A0A8H6W0I0</accession>
<dbReference type="PANTHER" id="PTHR24320">
    <property type="entry name" value="RETINOL DEHYDROGENASE"/>
    <property type="match status" value="1"/>
</dbReference>
<gene>
    <name evidence="4" type="ORF">MIND_00943700</name>
</gene>
<evidence type="ECO:0000313" key="4">
    <source>
        <dbReference type="EMBL" id="KAF7297108.1"/>
    </source>
</evidence>
<dbReference type="GeneID" id="59348571"/>
<dbReference type="RefSeq" id="XP_037217467.1">
    <property type="nucleotide sequence ID" value="XM_037366055.1"/>
</dbReference>
<dbReference type="OrthoDB" id="542013at2759"/>
<name>A0A8H6W0I0_9AGAR</name>
<comment type="similarity">
    <text evidence="1">Belongs to the short-chain dehydrogenases/reductases (SDR) family.</text>
</comment>
<dbReference type="Proteomes" id="UP000636479">
    <property type="component" value="Unassembled WGS sequence"/>
</dbReference>
<dbReference type="PRINTS" id="PR00081">
    <property type="entry name" value="GDHRDH"/>
</dbReference>
<dbReference type="Pfam" id="PF00106">
    <property type="entry name" value="adh_short"/>
    <property type="match status" value="1"/>
</dbReference>
<protein>
    <submittedName>
        <fullName evidence="4">NAD(P)-binding domain protein</fullName>
    </submittedName>
</protein>
<dbReference type="EMBL" id="JACAZF010000008">
    <property type="protein sequence ID" value="KAF7297108.1"/>
    <property type="molecule type" value="Genomic_DNA"/>
</dbReference>
<evidence type="ECO:0000313" key="5">
    <source>
        <dbReference type="Proteomes" id="UP000636479"/>
    </source>
</evidence>
<reference evidence="4" key="1">
    <citation type="submission" date="2020-05" db="EMBL/GenBank/DDBJ databases">
        <title>Mycena genomes resolve the evolution of fungal bioluminescence.</title>
        <authorList>
            <person name="Tsai I.J."/>
        </authorList>
    </citation>
    <scope>NUCLEOTIDE SEQUENCE</scope>
    <source>
        <strain evidence="4">171206Taipei</strain>
    </source>
</reference>
<dbReference type="InterPro" id="IPR036291">
    <property type="entry name" value="NAD(P)-bd_dom_sf"/>
</dbReference>
<sequence>MASQSASIALGPYSESYLKTFYRAQFRTTPKLPPPNTNLSGHVAIITGASGGLGLHAARHLLGLGLSHLIMAVRSRDKGHIAKVLLQAEFPHARIDVWSGLEMTDYGAIETFTKRVNQDLPRVDMVVLNAGVAGMKFRVGSTGHEEMVQVNFLSTVLLLILLLPVLSAKSKASATGKATHITMLGSALSYIAEIPKNMDAFILASLDTPKSFNQSRYSLSKFLLTLLFVRISQFISPDRDGIVLNLIEPGYCKGTELSRDARGGIKLLVKAFEGMFGRKPEDGAWMHVWAAAITGSETHGCYLQDWEIRPFPKVIHQKAGKDFTDLLWTQTMKELNFARVQDILEQFQTR</sequence>
<keyword evidence="2" id="KW-0521">NADP</keyword>